<dbReference type="EMBL" id="JAGFBS010000020">
    <property type="protein sequence ID" value="KAG6373932.1"/>
    <property type="molecule type" value="Genomic_DNA"/>
</dbReference>
<keyword evidence="2" id="KW-1185">Reference proteome</keyword>
<dbReference type="AlphaFoldDB" id="A0A8I2YLF7"/>
<name>A0A8I2YLF7_9AGAM</name>
<evidence type="ECO:0000313" key="2">
    <source>
        <dbReference type="Proteomes" id="UP000683000"/>
    </source>
</evidence>
<accession>A0A8I2YLF7</accession>
<dbReference type="OrthoDB" id="2690723at2759"/>
<organism evidence="1 2">
    <name type="scientific">Boletus reticuloceps</name>
    <dbReference type="NCBI Taxonomy" id="495285"/>
    <lineage>
        <taxon>Eukaryota</taxon>
        <taxon>Fungi</taxon>
        <taxon>Dikarya</taxon>
        <taxon>Basidiomycota</taxon>
        <taxon>Agaricomycotina</taxon>
        <taxon>Agaricomycetes</taxon>
        <taxon>Agaricomycetidae</taxon>
        <taxon>Boletales</taxon>
        <taxon>Boletineae</taxon>
        <taxon>Boletaceae</taxon>
        <taxon>Boletoideae</taxon>
        <taxon>Boletus</taxon>
    </lineage>
</organism>
<dbReference type="Proteomes" id="UP000683000">
    <property type="component" value="Unassembled WGS sequence"/>
</dbReference>
<gene>
    <name evidence="1" type="ORF">JVT61DRAFT_6089</name>
</gene>
<comment type="caution">
    <text evidence="1">The sequence shown here is derived from an EMBL/GenBank/DDBJ whole genome shotgun (WGS) entry which is preliminary data.</text>
</comment>
<reference evidence="1" key="1">
    <citation type="submission" date="2021-03" db="EMBL/GenBank/DDBJ databases">
        <title>Evolutionary innovations through gain and loss of genes in the ectomycorrhizal Boletales.</title>
        <authorList>
            <person name="Wu G."/>
            <person name="Miyauchi S."/>
            <person name="Morin E."/>
            <person name="Yang Z.-L."/>
            <person name="Xu J."/>
            <person name="Martin F.M."/>
        </authorList>
    </citation>
    <scope>NUCLEOTIDE SEQUENCE</scope>
    <source>
        <strain evidence="1">BR01</strain>
    </source>
</reference>
<evidence type="ECO:0000313" key="1">
    <source>
        <dbReference type="EMBL" id="KAG6373932.1"/>
    </source>
</evidence>
<proteinExistence type="predicted"/>
<protein>
    <submittedName>
        <fullName evidence="1">Uncharacterized protein</fullName>
    </submittedName>
</protein>
<sequence length="336" mass="37815">MKVDRDAKDSDDAYLKKQLNLEAVVMDEAIKTELKTRWMDRVPTDWLESWWRQINIPAMPGKDMYRSANLLNYHTGYWGPMSASSESRARKETISAAISEYCTILDYRIPLLSQVDSPAAFIRYALENATSFAVNVEKGRQGPTSKLLTWPDSIEINAVAASSLSFDIVDENMRSLRIASRLRDQESIQKVINAVQSCPAAWVAQSDEEPSSQTKAQPVGPEVANILENLVKTLVKNAYEKRESIVVEDATMSDEDGEKADEEAAIPKEDRLKFMFRHMHFGHDDDESELGEEHHKVKDHATSISCLFSAFDNKARLRLLGQLVDDPSSKKTVTSG</sequence>